<dbReference type="NCBIfam" id="NF040713">
    <property type="entry name" value="ZapE"/>
    <property type="match status" value="1"/>
</dbReference>
<comment type="similarity">
    <text evidence="1">Belongs to the AFG1 ATPase family.</text>
</comment>
<gene>
    <name evidence="4" type="ORF">ASTO00021_LOCUS11260</name>
    <name evidence="5" type="ORF">ASTO00021_LOCUS11261</name>
</gene>
<protein>
    <recommendedName>
        <fullName evidence="6">AAA+ ATPase domain-containing protein</fullName>
    </recommendedName>
</protein>
<evidence type="ECO:0000256" key="2">
    <source>
        <dbReference type="ARBA" id="ARBA00022741"/>
    </source>
</evidence>
<proteinExistence type="inferred from homology"/>
<evidence type="ECO:0000256" key="3">
    <source>
        <dbReference type="ARBA" id="ARBA00022840"/>
    </source>
</evidence>
<dbReference type="EMBL" id="HBIN01014847">
    <property type="protein sequence ID" value="CAE0441120.1"/>
    <property type="molecule type" value="Transcribed_RNA"/>
</dbReference>
<dbReference type="Pfam" id="PF03969">
    <property type="entry name" value="AFG1_ATPase"/>
    <property type="match status" value="1"/>
</dbReference>
<evidence type="ECO:0000313" key="5">
    <source>
        <dbReference type="EMBL" id="CAE0441120.1"/>
    </source>
</evidence>
<evidence type="ECO:0000256" key="1">
    <source>
        <dbReference type="ARBA" id="ARBA00010322"/>
    </source>
</evidence>
<evidence type="ECO:0008006" key="6">
    <source>
        <dbReference type="Google" id="ProtNLM"/>
    </source>
</evidence>
<dbReference type="GO" id="GO:0005524">
    <property type="term" value="F:ATP binding"/>
    <property type="evidence" value="ECO:0007669"/>
    <property type="project" value="UniProtKB-KW"/>
</dbReference>
<dbReference type="AlphaFoldDB" id="A0A6S8DP56"/>
<dbReference type="GO" id="GO:0016887">
    <property type="term" value="F:ATP hydrolysis activity"/>
    <property type="evidence" value="ECO:0007669"/>
    <property type="project" value="InterPro"/>
</dbReference>
<sequence length="417" mass="48420">MSSTGFSGLRAFARRASLGIRPENIGIMRTSLYKHSSSSQQTQFIDLFRFHLRAFSSENVNFDNYTNNHLSALDLYKLCVAEKDIRIDPARELVAKKLSKLQKQLNVYDRALKAYKEKLISWGKVKSEKIKQAKMRQDMNGKSGEHLLPVEVEEKIEKEAEIETWKELEKPLKPLVPRGMYIYGNVGTGKTVLMDMFFQTTTIGLKRRFHFHEFMIEVHRRIHEWKLERIRTKGRDLHIDLSSEADAIVQVARMVAAESTLLAFDEFVVTDCADALMMKKFFDELFSQGTVVVATSNTRPDDLYLQGLNRHYFLPFIDTLKHFCKPHDMDTEFDYRLEKAKGLKCLAKQRYIFPLGKQTEEKMEEIFSEVTDYELVEPKTIKVAFGRTLKVERVTGRAAMFDFQEVSGKCIFQFSCH</sequence>
<dbReference type="InterPro" id="IPR005654">
    <property type="entry name" value="ATPase_AFG1-like"/>
</dbReference>
<dbReference type="SUPFAM" id="SSF52540">
    <property type="entry name" value="P-loop containing nucleoside triphosphate hydrolases"/>
    <property type="match status" value="1"/>
</dbReference>
<accession>A0A6S8DP56</accession>
<dbReference type="InterPro" id="IPR027417">
    <property type="entry name" value="P-loop_NTPase"/>
</dbReference>
<dbReference type="EMBL" id="HBIN01014846">
    <property type="protein sequence ID" value="CAE0441119.1"/>
    <property type="molecule type" value="Transcribed_RNA"/>
</dbReference>
<keyword evidence="3" id="KW-0067">ATP-binding</keyword>
<keyword evidence="2" id="KW-0547">Nucleotide-binding</keyword>
<evidence type="ECO:0000313" key="4">
    <source>
        <dbReference type="EMBL" id="CAE0441119.1"/>
    </source>
</evidence>
<dbReference type="PANTHER" id="PTHR12169">
    <property type="entry name" value="ATPASE N2B"/>
    <property type="match status" value="1"/>
</dbReference>
<dbReference type="GO" id="GO:0005739">
    <property type="term" value="C:mitochondrion"/>
    <property type="evidence" value="ECO:0007669"/>
    <property type="project" value="TreeGrafter"/>
</dbReference>
<dbReference type="Gene3D" id="3.40.50.300">
    <property type="entry name" value="P-loop containing nucleotide triphosphate hydrolases"/>
    <property type="match status" value="1"/>
</dbReference>
<reference evidence="5" key="1">
    <citation type="submission" date="2021-01" db="EMBL/GenBank/DDBJ databases">
        <authorList>
            <person name="Corre E."/>
            <person name="Pelletier E."/>
            <person name="Niang G."/>
            <person name="Scheremetjew M."/>
            <person name="Finn R."/>
            <person name="Kale V."/>
            <person name="Holt S."/>
            <person name="Cochrane G."/>
            <person name="Meng A."/>
            <person name="Brown T."/>
            <person name="Cohen L."/>
        </authorList>
    </citation>
    <scope>NUCLEOTIDE SEQUENCE</scope>
    <source>
        <strain evidence="5">GSBS06</strain>
    </source>
</reference>
<dbReference type="PANTHER" id="PTHR12169:SF6">
    <property type="entry name" value="AFG1-LIKE ATPASE"/>
    <property type="match status" value="1"/>
</dbReference>
<organism evidence="5">
    <name type="scientific">Aplanochytrium stocchinoi</name>
    <dbReference type="NCBI Taxonomy" id="215587"/>
    <lineage>
        <taxon>Eukaryota</taxon>
        <taxon>Sar</taxon>
        <taxon>Stramenopiles</taxon>
        <taxon>Bigyra</taxon>
        <taxon>Labyrinthulomycetes</taxon>
        <taxon>Thraustochytrida</taxon>
        <taxon>Thraustochytriidae</taxon>
        <taxon>Aplanochytrium</taxon>
    </lineage>
</organism>
<name>A0A6S8DP56_9STRA</name>